<evidence type="ECO:0000313" key="1">
    <source>
        <dbReference type="EMBL" id="CAZ81312.1"/>
    </source>
</evidence>
<reference evidence="1 2" key="1">
    <citation type="journal article" date="2010" name="Nature">
        <title>Perigord black truffle genome uncovers evolutionary origins and mechanisms of symbiosis.</title>
        <authorList>
            <person name="Martin F."/>
            <person name="Kohler A."/>
            <person name="Murat C."/>
            <person name="Balestrini R."/>
            <person name="Coutinho P.M."/>
            <person name="Jaillon O."/>
            <person name="Montanini B."/>
            <person name="Morin E."/>
            <person name="Noel B."/>
            <person name="Percudani R."/>
            <person name="Porcel B."/>
            <person name="Rubini A."/>
            <person name="Amicucci A."/>
            <person name="Amselem J."/>
            <person name="Anthouard V."/>
            <person name="Arcioni S."/>
            <person name="Artiguenave F."/>
            <person name="Aury J.M."/>
            <person name="Ballario P."/>
            <person name="Bolchi A."/>
            <person name="Brenna A."/>
            <person name="Brun A."/>
            <person name="Buee M."/>
            <person name="Cantarel B."/>
            <person name="Chevalier G."/>
            <person name="Couloux A."/>
            <person name="Da Silva C."/>
            <person name="Denoeud F."/>
            <person name="Duplessis S."/>
            <person name="Ghignone S."/>
            <person name="Hilselberger B."/>
            <person name="Iotti M."/>
            <person name="Marcais B."/>
            <person name="Mello A."/>
            <person name="Miranda M."/>
            <person name="Pacioni G."/>
            <person name="Quesneville H."/>
            <person name="Riccioni C."/>
            <person name="Ruotolo R."/>
            <person name="Splivallo R."/>
            <person name="Stocchi V."/>
            <person name="Tisserant E."/>
            <person name="Viscomi A.R."/>
            <person name="Zambonelli A."/>
            <person name="Zampieri E."/>
            <person name="Henrissat B."/>
            <person name="Lebrun M.H."/>
            <person name="Paolocci F."/>
            <person name="Bonfante P."/>
            <person name="Ottonello S."/>
            <person name="Wincker P."/>
        </authorList>
    </citation>
    <scope>NUCLEOTIDE SEQUENCE [LARGE SCALE GENOMIC DNA]</scope>
    <source>
        <strain evidence="1 2">Mel28</strain>
    </source>
</reference>
<keyword evidence="2" id="KW-1185">Reference proteome</keyword>
<dbReference type="EMBL" id="FN430064">
    <property type="protein sequence ID" value="CAZ81312.1"/>
    <property type="molecule type" value="Genomic_DNA"/>
</dbReference>
<organism evidence="1 2">
    <name type="scientific">Tuber melanosporum (strain Mel28)</name>
    <name type="common">Perigord black truffle</name>
    <dbReference type="NCBI Taxonomy" id="656061"/>
    <lineage>
        <taxon>Eukaryota</taxon>
        <taxon>Fungi</taxon>
        <taxon>Dikarya</taxon>
        <taxon>Ascomycota</taxon>
        <taxon>Pezizomycotina</taxon>
        <taxon>Pezizomycetes</taxon>
        <taxon>Pezizales</taxon>
        <taxon>Tuberaceae</taxon>
        <taxon>Tuber</taxon>
    </lineage>
</organism>
<dbReference type="RefSeq" id="XP_002837121.1">
    <property type="nucleotide sequence ID" value="XM_002837075.1"/>
</dbReference>
<dbReference type="AlphaFoldDB" id="D5G9W9"/>
<name>D5G9W9_TUBMM</name>
<dbReference type="GeneID" id="9188555"/>
<proteinExistence type="predicted"/>
<sequence>MRRVIKCGIILYVSKVRGGKAKKTQRRLVKKAETIARPKTATPIPSHPIPIPIPIPLHTLERKRFFP</sequence>
<dbReference type="KEGG" id="tml:GSTUM_00005109001"/>
<evidence type="ECO:0000313" key="2">
    <source>
        <dbReference type="Proteomes" id="UP000006911"/>
    </source>
</evidence>
<dbReference type="HOGENOM" id="CLU_2814280_0_0_1"/>
<accession>D5G9W9</accession>
<dbReference type="InParanoid" id="D5G9W9"/>
<gene>
    <name evidence="1" type="ORF">GSTUM_00005109001</name>
</gene>
<protein>
    <submittedName>
        <fullName evidence="1">(Perigord truffle) hypothetical protein</fullName>
    </submittedName>
</protein>
<dbReference type="Proteomes" id="UP000006911">
    <property type="component" value="Unassembled WGS sequence"/>
</dbReference>